<dbReference type="Pfam" id="PF01555">
    <property type="entry name" value="N6_N4_Mtase"/>
    <property type="match status" value="1"/>
</dbReference>
<keyword evidence="7" id="KW-1185">Reference proteome</keyword>
<reference evidence="6" key="1">
    <citation type="submission" date="2022-08" db="EMBL/GenBank/DDBJ databases">
        <title>Complete genome sequence of Mycoplasma cottewii type strain VIS.</title>
        <authorList>
            <person name="Spergser J."/>
        </authorList>
    </citation>
    <scope>NUCLEOTIDE SEQUENCE</scope>
    <source>
        <strain evidence="6">VIS</strain>
    </source>
</reference>
<evidence type="ECO:0000256" key="4">
    <source>
        <dbReference type="RuleBase" id="RU362026"/>
    </source>
</evidence>
<organism evidence="6 7">
    <name type="scientific">Mycoplasma cottewii</name>
    <dbReference type="NCBI Taxonomy" id="51364"/>
    <lineage>
        <taxon>Bacteria</taxon>
        <taxon>Bacillati</taxon>
        <taxon>Mycoplasmatota</taxon>
        <taxon>Mollicutes</taxon>
        <taxon>Mycoplasmataceae</taxon>
        <taxon>Mycoplasma</taxon>
    </lineage>
</organism>
<dbReference type="InterPro" id="IPR029063">
    <property type="entry name" value="SAM-dependent_MTases_sf"/>
</dbReference>
<dbReference type="PROSITE" id="PS00092">
    <property type="entry name" value="N6_MTASE"/>
    <property type="match status" value="1"/>
</dbReference>
<comment type="similarity">
    <text evidence="1 4">Belongs to the N(4)/N(6)-methyltransferase family.</text>
</comment>
<dbReference type="InterPro" id="IPR001091">
    <property type="entry name" value="RM_Methyltransferase"/>
</dbReference>
<name>A0ABY5TVF7_9MOLU</name>
<dbReference type="InterPro" id="IPR002941">
    <property type="entry name" value="DNA_methylase_N4/N6"/>
</dbReference>
<evidence type="ECO:0000256" key="3">
    <source>
        <dbReference type="ARBA" id="ARBA00022679"/>
    </source>
</evidence>
<accession>A0ABY5TVF7</accession>
<dbReference type="Gene3D" id="3.40.50.150">
    <property type="entry name" value="Vaccinia Virus protein VP39"/>
    <property type="match status" value="1"/>
</dbReference>
<sequence length="262" mass="30760">MKLNNVYNLDIIDFLKKIKNKSVDLIIADPPYNQRIDYWDDFVNEEEYMKFMRRWVKLACKKLKDSGSIYIFNNAYNSALTVQILNKEGLIYQNWIIWYKKDGFNSSNRKYVNNQETILFFTKTNKYTFNYNDIRCEYSSKERIKAAQEKGIIKNGKRWFPNPNGKLCTDVWEVPSVRLSNKVNGKTVKTAHPTPKPNKIIERIIKASSNEGDLVLDLFSGSGVTSIECIKNKRLFLACEKDLNFYNLIKEELEELEKIICN</sequence>
<evidence type="ECO:0000313" key="6">
    <source>
        <dbReference type="EMBL" id="UWD34648.1"/>
    </source>
</evidence>
<dbReference type="InterPro" id="IPR002052">
    <property type="entry name" value="DNA_methylase_N6_adenine_CS"/>
</dbReference>
<proteinExistence type="inferred from homology"/>
<evidence type="ECO:0000313" key="7">
    <source>
        <dbReference type="Proteomes" id="UP001059819"/>
    </source>
</evidence>
<feature type="domain" description="DNA methylase N-4/N-6" evidence="5">
    <location>
        <begin position="23"/>
        <end position="251"/>
    </location>
</feature>
<protein>
    <recommendedName>
        <fullName evidence="4">Methyltransferase</fullName>
        <ecNumber evidence="4">2.1.1.-</ecNumber>
    </recommendedName>
</protein>
<evidence type="ECO:0000256" key="1">
    <source>
        <dbReference type="ARBA" id="ARBA00006594"/>
    </source>
</evidence>
<evidence type="ECO:0000259" key="5">
    <source>
        <dbReference type="Pfam" id="PF01555"/>
    </source>
</evidence>
<keyword evidence="3" id="KW-0808">Transferase</keyword>
<evidence type="ECO:0000256" key="2">
    <source>
        <dbReference type="ARBA" id="ARBA00022603"/>
    </source>
</evidence>
<dbReference type="PRINTS" id="PR00508">
    <property type="entry name" value="S21N4MTFRASE"/>
</dbReference>
<gene>
    <name evidence="6" type="ORF">NX779_02420</name>
</gene>
<dbReference type="SUPFAM" id="SSF53335">
    <property type="entry name" value="S-adenosyl-L-methionine-dependent methyltransferases"/>
    <property type="match status" value="1"/>
</dbReference>
<dbReference type="EMBL" id="CP103424">
    <property type="protein sequence ID" value="UWD34648.1"/>
    <property type="molecule type" value="Genomic_DNA"/>
</dbReference>
<dbReference type="Proteomes" id="UP001059819">
    <property type="component" value="Chromosome"/>
</dbReference>
<keyword evidence="2" id="KW-0489">Methyltransferase</keyword>
<dbReference type="EC" id="2.1.1.-" evidence="4"/>
<dbReference type="RefSeq" id="WP_259429838.1">
    <property type="nucleotide sequence ID" value="NZ_CP103424.1"/>
</dbReference>